<dbReference type="PROSITE" id="PS51257">
    <property type="entry name" value="PROKAR_LIPOPROTEIN"/>
    <property type="match status" value="1"/>
</dbReference>
<accession>A0A1H4ASI1</accession>
<name>A0A1H4ASI1_9FIRM</name>
<keyword evidence="1" id="KW-0732">Signal</keyword>
<evidence type="ECO:0000256" key="1">
    <source>
        <dbReference type="SAM" id="SignalP"/>
    </source>
</evidence>
<organism evidence="2 3">
    <name type="scientific">Eubacterium aggregans</name>
    <dbReference type="NCBI Taxonomy" id="81409"/>
    <lineage>
        <taxon>Bacteria</taxon>
        <taxon>Bacillati</taxon>
        <taxon>Bacillota</taxon>
        <taxon>Clostridia</taxon>
        <taxon>Eubacteriales</taxon>
        <taxon>Eubacteriaceae</taxon>
        <taxon>Eubacterium</taxon>
    </lineage>
</organism>
<keyword evidence="3" id="KW-1185">Reference proteome</keyword>
<dbReference type="EMBL" id="FNRK01000009">
    <property type="protein sequence ID" value="SEA38840.1"/>
    <property type="molecule type" value="Genomic_DNA"/>
</dbReference>
<feature type="chain" id="PRO_5011610310" description="ABC transporter substrate-binding protein" evidence="1">
    <location>
        <begin position="25"/>
        <end position="42"/>
    </location>
</feature>
<evidence type="ECO:0008006" key="4">
    <source>
        <dbReference type="Google" id="ProtNLM"/>
    </source>
</evidence>
<sequence>MKRFISLTLALISLIVLTSGCGQSAKKVALDPQNPTKITIWH</sequence>
<dbReference type="STRING" id="81409.SAMN04515656_10922"/>
<dbReference type="RefSeq" id="WP_323400727.1">
    <property type="nucleotide sequence ID" value="NZ_FNRK01000009.1"/>
</dbReference>
<reference evidence="2 3" key="1">
    <citation type="submission" date="2016-10" db="EMBL/GenBank/DDBJ databases">
        <authorList>
            <person name="de Groot N.N."/>
        </authorList>
    </citation>
    <scope>NUCLEOTIDE SEQUENCE [LARGE SCALE GENOMIC DNA]</scope>
    <source>
        <strain evidence="2 3">SR12</strain>
    </source>
</reference>
<protein>
    <recommendedName>
        <fullName evidence="4">ABC transporter substrate-binding protein</fullName>
    </recommendedName>
</protein>
<feature type="signal peptide" evidence="1">
    <location>
        <begin position="1"/>
        <end position="24"/>
    </location>
</feature>
<evidence type="ECO:0000313" key="3">
    <source>
        <dbReference type="Proteomes" id="UP000199394"/>
    </source>
</evidence>
<dbReference type="AlphaFoldDB" id="A0A1H4ASI1"/>
<dbReference type="Proteomes" id="UP000199394">
    <property type="component" value="Unassembled WGS sequence"/>
</dbReference>
<evidence type="ECO:0000313" key="2">
    <source>
        <dbReference type="EMBL" id="SEA38840.1"/>
    </source>
</evidence>
<gene>
    <name evidence="2" type="ORF">SAMN04515656_10922</name>
</gene>
<proteinExistence type="predicted"/>